<accession>A0ACC0V852</accession>
<proteinExistence type="predicted"/>
<reference evidence="1" key="1">
    <citation type="submission" date="2022-10" db="EMBL/GenBank/DDBJ databases">
        <title>Complete Genome of Trichothecium roseum strain YXFP-22015, a Plant Pathogen Isolated from Citrus.</title>
        <authorList>
            <person name="Wang Y."/>
            <person name="Zhu L."/>
        </authorList>
    </citation>
    <scope>NUCLEOTIDE SEQUENCE</scope>
    <source>
        <strain evidence="1">YXFP-22015</strain>
    </source>
</reference>
<dbReference type="Proteomes" id="UP001163324">
    <property type="component" value="Chromosome 3"/>
</dbReference>
<dbReference type="EMBL" id="CM047942">
    <property type="protein sequence ID" value="KAI9901952.1"/>
    <property type="molecule type" value="Genomic_DNA"/>
</dbReference>
<sequence>MASEALLGQMADLPPLTGQILRCLVWENTQNINGFGNESLFRAKSRPFGREGTSGLGKLAKLPVEIHHQVIDNLDFASLLRFAMANHKVRKLMESHLTYQAMMKHAPDVLSAMAECGSLGVHPLSQLQVALDDERCVSCSRFGGFFFLPGGVRLCVVCQHHNWNWRMVSRSTIRLALCFPLGAVNSLPGFRAIPGRRRPLMTPGLISGRHGHGAVLVRDVKKLDRRVFGSAAGSADDLPEEGDGEEEDLPPLQMYPSQYAVRMPVVRGSGGARDWGHICLGCAWLEIIWLEFRGMPEEALEDLGFNEDVGKARRRMHVAASRMRARADFLAHVQECWGASMIRDWMTAHDGPPAI</sequence>
<keyword evidence="2" id="KW-1185">Reference proteome</keyword>
<organism evidence="1 2">
    <name type="scientific">Trichothecium roseum</name>
    <dbReference type="NCBI Taxonomy" id="47278"/>
    <lineage>
        <taxon>Eukaryota</taxon>
        <taxon>Fungi</taxon>
        <taxon>Dikarya</taxon>
        <taxon>Ascomycota</taxon>
        <taxon>Pezizomycotina</taxon>
        <taxon>Sordariomycetes</taxon>
        <taxon>Hypocreomycetidae</taxon>
        <taxon>Hypocreales</taxon>
        <taxon>Hypocreales incertae sedis</taxon>
        <taxon>Trichothecium</taxon>
    </lineage>
</organism>
<gene>
    <name evidence="1" type="ORF">N3K66_003769</name>
</gene>
<comment type="caution">
    <text evidence="1">The sequence shown here is derived from an EMBL/GenBank/DDBJ whole genome shotgun (WGS) entry which is preliminary data.</text>
</comment>
<protein>
    <submittedName>
        <fullName evidence="1">Uncharacterized protein</fullName>
    </submittedName>
</protein>
<evidence type="ECO:0000313" key="2">
    <source>
        <dbReference type="Proteomes" id="UP001163324"/>
    </source>
</evidence>
<evidence type="ECO:0000313" key="1">
    <source>
        <dbReference type="EMBL" id="KAI9901952.1"/>
    </source>
</evidence>
<name>A0ACC0V852_9HYPO</name>